<dbReference type="InterPro" id="IPR042350">
    <property type="entry name" value="ATRAID"/>
</dbReference>
<keyword evidence="4" id="KW-1185">Reference proteome</keyword>
<dbReference type="AlphaFoldDB" id="A0A8K9WNI6"/>
<evidence type="ECO:0000259" key="2">
    <source>
        <dbReference type="PROSITE" id="PS00022"/>
    </source>
</evidence>
<name>A0A8K9WNI6_ONCMY</name>
<reference evidence="3" key="1">
    <citation type="submission" date="2020-07" db="EMBL/GenBank/DDBJ databases">
        <title>A long reads based de novo assembly of the rainbow trout Arlee double haploid line genome.</title>
        <authorList>
            <person name="Gao G."/>
            <person name="Palti Y."/>
        </authorList>
    </citation>
    <scope>NUCLEOTIDE SEQUENCE [LARGE SCALE GENOMIC DNA]</scope>
</reference>
<feature type="chain" id="PRO_5035419391" evidence="1">
    <location>
        <begin position="27"/>
        <end position="255"/>
    </location>
</feature>
<dbReference type="Proteomes" id="UP000694395">
    <property type="component" value="Chromosome 8"/>
</dbReference>
<sequence length="255" mass="28329">MTAGSSQRNAAVVLLIFHLYLYGSYQLTELQVCHLCNRTVQNSTALDQFCSASAGLVDGCCCLLRKENSSNADYVIGLDLSNCSLSHVKDLQEASTAAMIDISLNPIVQLNNSLFQGFIQLDNLILPVNLTCPGGNASWNKMEVKGDTRHCEGQKDICNQTGHLSLNCPENSLCAAYGPGFFECSCVDHFHGYKCLREVSEYTTSSMYDYWQDNGFNFILNNIHSYPISDCRRQHERSLITEGNSQPFKQNPIVV</sequence>
<evidence type="ECO:0000313" key="3">
    <source>
        <dbReference type="Ensembl" id="ENSOMYP00000112970.1"/>
    </source>
</evidence>
<dbReference type="PROSITE" id="PS00022">
    <property type="entry name" value="EGF_1"/>
    <property type="match status" value="1"/>
</dbReference>
<feature type="domain" description="EGF-like" evidence="2">
    <location>
        <begin position="184"/>
        <end position="195"/>
    </location>
</feature>
<gene>
    <name evidence="3" type="primary">LOC110529265</name>
</gene>
<accession>A0A8K9WNI6</accession>
<dbReference type="InterPro" id="IPR000742">
    <property type="entry name" value="EGF"/>
</dbReference>
<evidence type="ECO:0000256" key="1">
    <source>
        <dbReference type="SAM" id="SignalP"/>
    </source>
</evidence>
<proteinExistence type="predicted"/>
<dbReference type="GeneTree" id="ENSGT00390000017252"/>
<dbReference type="GO" id="GO:0045669">
    <property type="term" value="P:positive regulation of osteoblast differentiation"/>
    <property type="evidence" value="ECO:0007669"/>
    <property type="project" value="TreeGrafter"/>
</dbReference>
<reference evidence="3" key="2">
    <citation type="submission" date="2025-08" db="UniProtKB">
        <authorList>
            <consortium name="Ensembl"/>
        </authorList>
    </citation>
    <scope>IDENTIFICATION</scope>
</reference>
<organism evidence="3 4">
    <name type="scientific">Oncorhynchus mykiss</name>
    <name type="common">Rainbow trout</name>
    <name type="synonym">Salmo gairdneri</name>
    <dbReference type="NCBI Taxonomy" id="8022"/>
    <lineage>
        <taxon>Eukaryota</taxon>
        <taxon>Metazoa</taxon>
        <taxon>Chordata</taxon>
        <taxon>Craniata</taxon>
        <taxon>Vertebrata</taxon>
        <taxon>Euteleostomi</taxon>
        <taxon>Actinopterygii</taxon>
        <taxon>Neopterygii</taxon>
        <taxon>Teleostei</taxon>
        <taxon>Protacanthopterygii</taxon>
        <taxon>Salmoniformes</taxon>
        <taxon>Salmonidae</taxon>
        <taxon>Salmoninae</taxon>
        <taxon>Oncorhynchus</taxon>
    </lineage>
</organism>
<dbReference type="PANTHER" id="PTHR15926">
    <property type="entry name" value="ALL-TRANS RETINOIC ACID-INDUCED DIFFERENTIATION FACTOR"/>
    <property type="match status" value="1"/>
</dbReference>
<dbReference type="PANTHER" id="PTHR15926:SF1">
    <property type="entry name" value="ALL-TRANS RETINOIC ACID-INDUCED DIFFERENTIATION FACTOR"/>
    <property type="match status" value="1"/>
</dbReference>
<feature type="signal peptide" evidence="1">
    <location>
        <begin position="1"/>
        <end position="26"/>
    </location>
</feature>
<evidence type="ECO:0000313" key="4">
    <source>
        <dbReference type="Proteomes" id="UP000694395"/>
    </source>
</evidence>
<keyword evidence="1" id="KW-0732">Signal</keyword>
<reference evidence="3" key="3">
    <citation type="submission" date="2025-09" db="UniProtKB">
        <authorList>
            <consortium name="Ensembl"/>
        </authorList>
    </citation>
    <scope>IDENTIFICATION</scope>
</reference>
<protein>
    <submittedName>
        <fullName evidence="3">All-trans retinoic acid-induced differentiation factor</fullName>
    </submittedName>
</protein>
<dbReference type="Ensembl" id="ENSOMYT00000130560.1">
    <property type="protein sequence ID" value="ENSOMYP00000112970.1"/>
    <property type="gene ID" value="ENSOMYG00000001771.2"/>
</dbReference>